<sequence length="219" mass="26117">MLKKIFNKLGEYINSDAFLILRAPVKQKIAVDESDRVEQLTDIEEIKRIYQQSDRSHPGYMQNFEARIQHGLTFFVYYRENEIAATTWMLYDIPRFIDELVLHVYPEEKSLWIRDIYVTEKFRGKNCFAKLIYLVSHHFYRDSVNYLYSDVQKSNFSSVRAHEKYGFMVVDSMNYTHIFQWLIIRSIRSVKTRVNAFAPTKSVLLRGNQLKSYIKENIA</sequence>
<evidence type="ECO:0000313" key="2">
    <source>
        <dbReference type="Proteomes" id="UP001548189"/>
    </source>
</evidence>
<dbReference type="SUPFAM" id="SSF55729">
    <property type="entry name" value="Acyl-CoA N-acyltransferases (Nat)"/>
    <property type="match status" value="1"/>
</dbReference>
<dbReference type="EMBL" id="JBEVCJ010000025">
    <property type="protein sequence ID" value="MET1256716.1"/>
    <property type="molecule type" value="Genomic_DNA"/>
</dbReference>
<dbReference type="InterPro" id="IPR000182">
    <property type="entry name" value="GNAT_dom"/>
</dbReference>
<evidence type="ECO:0000313" key="1">
    <source>
        <dbReference type="EMBL" id="MET1256716.1"/>
    </source>
</evidence>
<proteinExistence type="predicted"/>
<dbReference type="Proteomes" id="UP001548189">
    <property type="component" value="Unassembled WGS sequence"/>
</dbReference>
<keyword evidence="2" id="KW-1185">Reference proteome</keyword>
<dbReference type="InterPro" id="IPR016181">
    <property type="entry name" value="Acyl_CoA_acyltransferase"/>
</dbReference>
<accession>A0ABV2BXP4</accession>
<dbReference type="PROSITE" id="PS51186">
    <property type="entry name" value="GNAT"/>
    <property type="match status" value="1"/>
</dbReference>
<organism evidence="1 2">
    <name type="scientific">Aliikangiella maris</name>
    <dbReference type="NCBI Taxonomy" id="3162458"/>
    <lineage>
        <taxon>Bacteria</taxon>
        <taxon>Pseudomonadati</taxon>
        <taxon>Pseudomonadota</taxon>
        <taxon>Gammaproteobacteria</taxon>
        <taxon>Oceanospirillales</taxon>
        <taxon>Pleioneaceae</taxon>
        <taxon>Aliikangiella</taxon>
    </lineage>
</organism>
<dbReference type="Gene3D" id="3.40.630.30">
    <property type="match status" value="1"/>
</dbReference>
<name>A0ABV2BXP4_9GAMM</name>
<protein>
    <submittedName>
        <fullName evidence="1">GNAT family N-acetyltransferase</fullName>
    </submittedName>
</protein>
<gene>
    <name evidence="1" type="ORF">ABVT43_16360</name>
</gene>
<comment type="caution">
    <text evidence="1">The sequence shown here is derived from an EMBL/GenBank/DDBJ whole genome shotgun (WGS) entry which is preliminary data.</text>
</comment>
<dbReference type="Pfam" id="PF00583">
    <property type="entry name" value="Acetyltransf_1"/>
    <property type="match status" value="1"/>
</dbReference>
<reference evidence="1 2" key="1">
    <citation type="submission" date="2024-06" db="EMBL/GenBank/DDBJ databases">
        <authorList>
            <person name="Li F."/>
        </authorList>
    </citation>
    <scope>NUCLEOTIDE SEQUENCE [LARGE SCALE GENOMIC DNA]</scope>
    <source>
        <strain evidence="1 2">GXAS 311</strain>
    </source>
</reference>